<comment type="pathway">
    <text evidence="1 7">Bacterial outer membrane biogenesis; LPS core biosynthesis.</text>
</comment>
<evidence type="ECO:0000256" key="2">
    <source>
        <dbReference type="ARBA" id="ARBA00012621"/>
    </source>
</evidence>
<evidence type="ECO:0000313" key="9">
    <source>
        <dbReference type="EMBL" id="MEK7950167.1"/>
    </source>
</evidence>
<protein>
    <recommendedName>
        <fullName evidence="3 7">3-deoxy-D-manno-octulosonic acid transferase</fullName>
        <shortName evidence="7">Kdo transferase</shortName>
        <ecNumber evidence="2 7">2.4.99.12</ecNumber>
    </recommendedName>
    <alternativeName>
        <fullName evidence="5 7">Lipid IV(A) 3-deoxy-D-manno-octulosonic acid transferase</fullName>
    </alternativeName>
</protein>
<accession>A0ABU9ATQ0</accession>
<feature type="transmembrane region" description="Helical" evidence="7">
    <location>
        <begin position="6"/>
        <end position="27"/>
    </location>
</feature>
<dbReference type="InterPro" id="IPR039901">
    <property type="entry name" value="Kdotransferase"/>
</dbReference>
<dbReference type="PANTHER" id="PTHR42755:SF1">
    <property type="entry name" value="3-DEOXY-D-MANNO-OCTULOSONIC ACID TRANSFERASE, MITOCHONDRIAL-RELATED"/>
    <property type="match status" value="1"/>
</dbReference>
<evidence type="ECO:0000256" key="6">
    <source>
        <dbReference type="ARBA" id="ARBA00049183"/>
    </source>
</evidence>
<comment type="similarity">
    <text evidence="7">Belongs to the glycosyltransferase group 1 family.</text>
</comment>
<reference evidence="9 10" key="1">
    <citation type="submission" date="2024-04" db="EMBL/GenBank/DDBJ databases">
        <title>Luteolibacter sp. isolated from soil.</title>
        <authorList>
            <person name="An J."/>
        </authorList>
    </citation>
    <scope>NUCLEOTIDE SEQUENCE [LARGE SCALE GENOMIC DNA]</scope>
    <source>
        <strain evidence="9 10">Y139</strain>
    </source>
</reference>
<name>A0ABU9ATQ0_9BACT</name>
<evidence type="ECO:0000259" key="8">
    <source>
        <dbReference type="Pfam" id="PF04413"/>
    </source>
</evidence>
<gene>
    <name evidence="9" type="ORF">WKV53_06660</name>
</gene>
<dbReference type="SUPFAM" id="SSF53756">
    <property type="entry name" value="UDP-Glycosyltransferase/glycogen phosphorylase"/>
    <property type="match status" value="1"/>
</dbReference>
<keyword evidence="7" id="KW-1133">Transmembrane helix</keyword>
<dbReference type="EC" id="2.4.99.12" evidence="2 7"/>
<keyword evidence="7" id="KW-1003">Cell membrane</keyword>
<dbReference type="PANTHER" id="PTHR42755">
    <property type="entry name" value="3-DEOXY-MANNO-OCTULOSONATE CYTIDYLYLTRANSFERASE"/>
    <property type="match status" value="1"/>
</dbReference>
<dbReference type="RefSeq" id="WP_341403587.1">
    <property type="nucleotide sequence ID" value="NZ_JBBUKT010000002.1"/>
</dbReference>
<keyword evidence="7" id="KW-0448">Lipopolysaccharide biosynthesis</keyword>
<comment type="catalytic activity">
    <reaction evidence="6 7">
        <text>lipid IVA (E. coli) + CMP-3-deoxy-beta-D-manno-octulosonate = alpha-Kdo-(2-&gt;6)-lipid IVA (E. coli) + CMP + H(+)</text>
        <dbReference type="Rhea" id="RHEA:28066"/>
        <dbReference type="ChEBI" id="CHEBI:15378"/>
        <dbReference type="ChEBI" id="CHEBI:58603"/>
        <dbReference type="ChEBI" id="CHEBI:60364"/>
        <dbReference type="ChEBI" id="CHEBI:60377"/>
        <dbReference type="ChEBI" id="CHEBI:85987"/>
        <dbReference type="EC" id="2.4.99.12"/>
    </reaction>
</comment>
<comment type="subcellular location">
    <subcellularLocation>
        <location evidence="7">Cell membrane</location>
    </subcellularLocation>
</comment>
<comment type="function">
    <text evidence="7">Involved in lipopolysaccharide (LPS) biosynthesis. Catalyzes the transfer of 3-deoxy-D-manno-octulosonate (Kdo) residue(s) from CMP-Kdo to lipid IV(A), the tetraacyldisaccharide-1,4'-bisphosphate precursor of lipid A.</text>
</comment>
<evidence type="ECO:0000313" key="10">
    <source>
        <dbReference type="Proteomes" id="UP001371305"/>
    </source>
</evidence>
<dbReference type="EMBL" id="JBBUKT010000002">
    <property type="protein sequence ID" value="MEK7950167.1"/>
    <property type="molecule type" value="Genomic_DNA"/>
</dbReference>
<dbReference type="Gene3D" id="3.40.50.11720">
    <property type="entry name" value="3-Deoxy-D-manno-octulosonic-acid transferase, N-terminal domain"/>
    <property type="match status" value="1"/>
</dbReference>
<dbReference type="InterPro" id="IPR007507">
    <property type="entry name" value="Glycos_transf_N"/>
</dbReference>
<keyword evidence="4 7" id="KW-0808">Transferase</keyword>
<organism evidence="9 10">
    <name type="scientific">Luteolibacter soli</name>
    <dbReference type="NCBI Taxonomy" id="3135280"/>
    <lineage>
        <taxon>Bacteria</taxon>
        <taxon>Pseudomonadati</taxon>
        <taxon>Verrucomicrobiota</taxon>
        <taxon>Verrucomicrobiia</taxon>
        <taxon>Verrucomicrobiales</taxon>
        <taxon>Verrucomicrobiaceae</taxon>
        <taxon>Luteolibacter</taxon>
    </lineage>
</organism>
<feature type="domain" description="3-deoxy-D-manno-octulosonic-acid transferase N-terminal" evidence="8">
    <location>
        <begin position="38"/>
        <end position="217"/>
    </location>
</feature>
<comment type="caution">
    <text evidence="9">The sequence shown here is derived from an EMBL/GenBank/DDBJ whole genome shotgun (WGS) entry which is preliminary data.</text>
</comment>
<evidence type="ECO:0000256" key="4">
    <source>
        <dbReference type="ARBA" id="ARBA00022679"/>
    </source>
</evidence>
<proteinExistence type="inferred from homology"/>
<evidence type="ECO:0000256" key="5">
    <source>
        <dbReference type="ARBA" id="ARBA00031445"/>
    </source>
</evidence>
<keyword evidence="7" id="KW-0812">Transmembrane</keyword>
<dbReference type="Gene3D" id="3.40.50.2000">
    <property type="entry name" value="Glycogen Phosphorylase B"/>
    <property type="match status" value="1"/>
</dbReference>
<dbReference type="Pfam" id="PF04413">
    <property type="entry name" value="Glycos_transf_N"/>
    <property type="match status" value="1"/>
</dbReference>
<evidence type="ECO:0000256" key="7">
    <source>
        <dbReference type="RuleBase" id="RU365103"/>
    </source>
</evidence>
<evidence type="ECO:0000256" key="1">
    <source>
        <dbReference type="ARBA" id="ARBA00004713"/>
    </source>
</evidence>
<keyword evidence="7" id="KW-0472">Membrane</keyword>
<keyword evidence="10" id="KW-1185">Reference proteome</keyword>
<dbReference type="InterPro" id="IPR038107">
    <property type="entry name" value="Glycos_transf_N_sf"/>
</dbReference>
<sequence length="430" mass="47034">MLFPLVLAIYRLLLPVYLFVAMPGWLVRMGQRGGFGSGLRERFSIYRPPLEDEPCGQVHLHSVSVGETMIAVKLLRAWQAREPGKRFVLAVGTATGHAVAVEAALPGVRVTYAPVDFRLCVKRYLNRFEPSQIVLVEGEMWPHLMLACRKRDVPVRLVNARMSPRSERRYRKLAPVVQPIFGLLDLVAAQEPADRERWQALGVAVEKVQVTGSSKFDPGAAAKPEQRVEFAAMLEAFGKDRHVVLAASTHAGEEAWLGKVVRETGALFAVVPRHAERRAEVRADLEKEGFEVVLRSAFRPPADPSQACLVIDSTGELRDWTAHAAVVVIGKSILGTGGQNPAEAIIARRPVLFGPHMENFEPLVTSLVAAGGAIRFRDAAELKTSLERLLADPALRSKTCDAAAEVLHGHDGATGRILDLLQGTGKTLEV</sequence>
<evidence type="ECO:0000256" key="3">
    <source>
        <dbReference type="ARBA" id="ARBA00019077"/>
    </source>
</evidence>
<dbReference type="Proteomes" id="UP001371305">
    <property type="component" value="Unassembled WGS sequence"/>
</dbReference>